<accession>A0A363NTC3</accession>
<proteinExistence type="predicted"/>
<comment type="caution">
    <text evidence="2">The sequence shown here is derived from an EMBL/GenBank/DDBJ whole genome shotgun (WGS) entry which is preliminary data.</text>
</comment>
<keyword evidence="3" id="KW-1185">Reference proteome</keyword>
<name>A0A363NTC3_9SPHI</name>
<keyword evidence="1" id="KW-0812">Transmembrane</keyword>
<evidence type="ECO:0000313" key="3">
    <source>
        <dbReference type="Proteomes" id="UP000250831"/>
    </source>
</evidence>
<gene>
    <name evidence="2" type="ORF">DCO56_11415</name>
</gene>
<dbReference type="Proteomes" id="UP000250831">
    <property type="component" value="Unassembled WGS sequence"/>
</dbReference>
<evidence type="ECO:0000313" key="2">
    <source>
        <dbReference type="EMBL" id="PUV23978.1"/>
    </source>
</evidence>
<keyword evidence="1" id="KW-0472">Membrane</keyword>
<sequence length="132" mass="14711">MDQKRKNSMNFIVRNLLTLGAVILLFLSSFPIKMGIKTLMGLPQKVEQVAGAKGSFIGANHESCSSSILTDAITLEKSGLHSDNMLPVAILTAFILFIFCTFGSRDEICPRYRRIKIIAPLPIFLRDRKLII</sequence>
<evidence type="ECO:0000256" key="1">
    <source>
        <dbReference type="SAM" id="Phobius"/>
    </source>
</evidence>
<dbReference type="AlphaFoldDB" id="A0A363NTC3"/>
<keyword evidence="1" id="KW-1133">Transmembrane helix</keyword>
<organism evidence="2 3">
    <name type="scientific">Sphingobacterium athyrii</name>
    <dbReference type="NCBI Taxonomy" id="2152717"/>
    <lineage>
        <taxon>Bacteria</taxon>
        <taxon>Pseudomonadati</taxon>
        <taxon>Bacteroidota</taxon>
        <taxon>Sphingobacteriia</taxon>
        <taxon>Sphingobacteriales</taxon>
        <taxon>Sphingobacteriaceae</taxon>
        <taxon>Sphingobacterium</taxon>
    </lineage>
</organism>
<dbReference type="EMBL" id="QCXX01000003">
    <property type="protein sequence ID" value="PUV23978.1"/>
    <property type="molecule type" value="Genomic_DNA"/>
</dbReference>
<protein>
    <submittedName>
        <fullName evidence="2">Uncharacterized protein</fullName>
    </submittedName>
</protein>
<reference evidence="2 3" key="1">
    <citation type="submission" date="2018-04" db="EMBL/GenBank/DDBJ databases">
        <title>Sphingobacterium sp. M46 Genome.</title>
        <authorList>
            <person name="Cheng J."/>
            <person name="Li Y."/>
        </authorList>
    </citation>
    <scope>NUCLEOTIDE SEQUENCE [LARGE SCALE GENOMIC DNA]</scope>
    <source>
        <strain evidence="2 3">M46</strain>
    </source>
</reference>
<feature type="transmembrane region" description="Helical" evidence="1">
    <location>
        <begin position="85"/>
        <end position="104"/>
    </location>
</feature>